<dbReference type="GO" id="GO:0003677">
    <property type="term" value="F:DNA binding"/>
    <property type="evidence" value="ECO:0007669"/>
    <property type="project" value="UniProtKB-KW"/>
</dbReference>
<dbReference type="PANTHER" id="PTHR47964">
    <property type="entry name" value="ATP-DEPENDENT DNA HELICASE HOMOLOG RECG, CHLOROPLASTIC"/>
    <property type="match status" value="1"/>
</dbReference>
<proteinExistence type="predicted"/>
<dbReference type="EMBL" id="CP000481">
    <property type="protein sequence ID" value="ABK53352.1"/>
    <property type="molecule type" value="Genomic_DNA"/>
</dbReference>
<dbReference type="Gene3D" id="2.40.50.140">
    <property type="entry name" value="Nucleic acid-binding proteins"/>
    <property type="match status" value="1"/>
</dbReference>
<evidence type="ECO:0000256" key="6">
    <source>
        <dbReference type="ARBA" id="ARBA00023125"/>
    </source>
</evidence>
<evidence type="ECO:0000256" key="4">
    <source>
        <dbReference type="ARBA" id="ARBA00022806"/>
    </source>
</evidence>
<keyword evidence="1" id="KW-0547">Nucleotide-binding</keyword>
<accession>A0LV92</accession>
<dbReference type="InterPro" id="IPR033454">
    <property type="entry name" value="RecG_wedge"/>
</dbReference>
<evidence type="ECO:0000256" key="3">
    <source>
        <dbReference type="ARBA" id="ARBA00022801"/>
    </source>
</evidence>
<dbReference type="SUPFAM" id="SSF52540">
    <property type="entry name" value="P-loop containing nucleoside triphosphate hydrolases"/>
    <property type="match status" value="2"/>
</dbReference>
<dbReference type="InterPro" id="IPR011545">
    <property type="entry name" value="DEAD/DEAH_box_helicase_dom"/>
</dbReference>
<dbReference type="InterPro" id="IPR012340">
    <property type="entry name" value="NA-bd_OB-fold"/>
</dbReference>
<dbReference type="AlphaFoldDB" id="A0LV92"/>
<dbReference type="Gene3D" id="3.40.50.300">
    <property type="entry name" value="P-loop containing nucleotide triphosphate hydrolases"/>
    <property type="match status" value="2"/>
</dbReference>
<dbReference type="SUPFAM" id="SSF50249">
    <property type="entry name" value="Nucleic acid-binding proteins"/>
    <property type="match status" value="1"/>
</dbReference>
<dbReference type="RefSeq" id="WP_011720415.1">
    <property type="nucleotide sequence ID" value="NC_008578.1"/>
</dbReference>
<sequence>MAVRDELRLPLRQVLGGRTAAALARLGLDTVGDLLTYFPRRYHQRGELTPLRELRDDEHATIFAEILSVRERRLSGHRRMYDVVVTDGDEKLKLRFFNLTNWQLEKLAVGGRGFFSGKVTRFKGERQIVHPEMEFVDPDTDPAFASAIIPVYPAAEHISSGMIWRAVRHVLDTLDISEDPLPADIRRRHNLVTLRRALENMHRPADLADVATGRRRFTFQEAFVFQLALGLRRRMMQAEQAVPRPRRRGGLLDAFDAALPFALTEGQRRAGADIEADLAAPHPMHRLLHGEVGSGKTLVALRAMLTVVDAGGQAALLAPTEVLAMQHYQTITRLLGSLALAGQLGGAETATRVALITGSVTGGARRELLDAIAAGEVGIVVGTHALLYDTVRFADLGLVVVDEQHRFGVEQRAALRTKGSDGTVPHVLVMTATPIPRTVALTVYGDLDISVLRERPSGDPKVDTFVVPLSEKPAWAERVWARVREEAAAGRQVYVICPRISTGEDDTGDESDDIVVPAEPADNGRLPGLSGAGRPPRVRRAAAVDEVAATLRDGPLRGLRIGTLHGRMDAAAKDAVLADFSAGRLDVLVATTVVEVGVDVPNASMMVILDADRFGVSQLHQLRGRIGRAGQRAVCLLVTEAPADTAAYARLTGVAATCDGFRLAELDLEQRGEGTVRDVVQHGRSDFRFLSLLRHRDVIETARAEAEQLIAADPELTQHPGLANAVAPLLADDRLRYVDIA</sequence>
<evidence type="ECO:0000313" key="11">
    <source>
        <dbReference type="Proteomes" id="UP000008221"/>
    </source>
</evidence>
<keyword evidence="7" id="KW-0234">DNA repair</keyword>
<keyword evidence="11" id="KW-1185">Reference proteome</keyword>
<evidence type="ECO:0000256" key="1">
    <source>
        <dbReference type="ARBA" id="ARBA00022741"/>
    </source>
</evidence>
<evidence type="ECO:0000256" key="2">
    <source>
        <dbReference type="ARBA" id="ARBA00022763"/>
    </source>
</evidence>
<evidence type="ECO:0000259" key="9">
    <source>
        <dbReference type="PROSITE" id="PS51194"/>
    </source>
</evidence>
<dbReference type="GO" id="GO:0003678">
    <property type="term" value="F:DNA helicase activity"/>
    <property type="evidence" value="ECO:0007669"/>
    <property type="project" value="TreeGrafter"/>
</dbReference>
<evidence type="ECO:0000259" key="8">
    <source>
        <dbReference type="PROSITE" id="PS51192"/>
    </source>
</evidence>
<dbReference type="Pfam" id="PF17191">
    <property type="entry name" value="RecG_wedge"/>
    <property type="match status" value="1"/>
</dbReference>
<evidence type="ECO:0000256" key="5">
    <source>
        <dbReference type="ARBA" id="ARBA00022840"/>
    </source>
</evidence>
<keyword evidence="6" id="KW-0238">DNA-binding</keyword>
<dbReference type="Pfam" id="PF00271">
    <property type="entry name" value="Helicase_C"/>
    <property type="match status" value="1"/>
</dbReference>
<feature type="domain" description="Helicase ATP-binding" evidence="8">
    <location>
        <begin position="277"/>
        <end position="452"/>
    </location>
</feature>
<keyword evidence="4 10" id="KW-0347">Helicase</keyword>
<gene>
    <name evidence="10" type="ordered locus">Acel_1580</name>
</gene>
<keyword evidence="5" id="KW-0067">ATP-binding</keyword>
<protein>
    <submittedName>
        <fullName evidence="10">ATP-dependent DNA helicase RecG</fullName>
        <ecNumber evidence="10">3.6.1.-</ecNumber>
    </submittedName>
</protein>
<dbReference type="OrthoDB" id="9804325at2"/>
<dbReference type="InParanoid" id="A0LV92"/>
<dbReference type="CDD" id="cd17992">
    <property type="entry name" value="DEXHc_RecG"/>
    <property type="match status" value="1"/>
</dbReference>
<dbReference type="GO" id="GO:0005524">
    <property type="term" value="F:ATP binding"/>
    <property type="evidence" value="ECO:0007669"/>
    <property type="project" value="UniProtKB-KW"/>
</dbReference>
<dbReference type="KEGG" id="ace:Acel_1580"/>
<reference evidence="10 11" key="1">
    <citation type="journal article" date="2009" name="Genome Res.">
        <title>Complete genome of the cellulolytic thermophile Acidothermus cellulolyticus 11B provides insights into its ecophysiological and evolutionary adaptations.</title>
        <authorList>
            <person name="Barabote R.D."/>
            <person name="Xie G."/>
            <person name="Leu D.H."/>
            <person name="Normand P."/>
            <person name="Necsulea A."/>
            <person name="Daubin V."/>
            <person name="Medigue C."/>
            <person name="Adney W.S."/>
            <person name="Xu X.C."/>
            <person name="Lapidus A."/>
            <person name="Parales R.E."/>
            <person name="Detter C."/>
            <person name="Pujic P."/>
            <person name="Bruce D."/>
            <person name="Lavire C."/>
            <person name="Challacombe J.F."/>
            <person name="Brettin T.S."/>
            <person name="Berry A.M."/>
        </authorList>
    </citation>
    <scope>NUCLEOTIDE SEQUENCE [LARGE SCALE GENOMIC DNA]</scope>
    <source>
        <strain evidence="11">ATCC 43068 / DSM 8971 / 11B</strain>
    </source>
</reference>
<dbReference type="PROSITE" id="PS51192">
    <property type="entry name" value="HELICASE_ATP_BIND_1"/>
    <property type="match status" value="1"/>
</dbReference>
<dbReference type="InterPro" id="IPR014001">
    <property type="entry name" value="Helicase_ATP-bd"/>
</dbReference>
<dbReference type="eggNOG" id="COG1200">
    <property type="taxonomic scope" value="Bacteria"/>
</dbReference>
<dbReference type="SMART" id="SM00487">
    <property type="entry name" value="DEXDc"/>
    <property type="match status" value="1"/>
</dbReference>
<dbReference type="InterPro" id="IPR047112">
    <property type="entry name" value="RecG/Mfd"/>
</dbReference>
<dbReference type="CDD" id="cd04488">
    <property type="entry name" value="RecG_wedge_OBF"/>
    <property type="match status" value="1"/>
</dbReference>
<keyword evidence="3 10" id="KW-0378">Hydrolase</keyword>
<dbReference type="HOGENOM" id="CLU_005122_7_1_11"/>
<dbReference type="FunCoup" id="A0LV92">
    <property type="interactions" value="162"/>
</dbReference>
<dbReference type="GO" id="GO:0016787">
    <property type="term" value="F:hydrolase activity"/>
    <property type="evidence" value="ECO:0007669"/>
    <property type="project" value="UniProtKB-KW"/>
</dbReference>
<evidence type="ECO:0000313" key="10">
    <source>
        <dbReference type="EMBL" id="ABK53352.1"/>
    </source>
</evidence>
<name>A0LV92_ACIC1</name>
<dbReference type="EC" id="3.6.1.-" evidence="10"/>
<evidence type="ECO:0000256" key="7">
    <source>
        <dbReference type="ARBA" id="ARBA00023204"/>
    </source>
</evidence>
<dbReference type="SMART" id="SM00490">
    <property type="entry name" value="HELICc"/>
    <property type="match status" value="1"/>
</dbReference>
<dbReference type="Proteomes" id="UP000008221">
    <property type="component" value="Chromosome"/>
</dbReference>
<dbReference type="PANTHER" id="PTHR47964:SF1">
    <property type="entry name" value="ATP-DEPENDENT DNA HELICASE HOMOLOG RECG, CHLOROPLASTIC"/>
    <property type="match status" value="1"/>
</dbReference>
<keyword evidence="2" id="KW-0227">DNA damage</keyword>
<dbReference type="InterPro" id="IPR027417">
    <property type="entry name" value="P-loop_NTPase"/>
</dbReference>
<dbReference type="Pfam" id="PF00270">
    <property type="entry name" value="DEAD"/>
    <property type="match status" value="1"/>
</dbReference>
<dbReference type="GO" id="GO:0006281">
    <property type="term" value="P:DNA repair"/>
    <property type="evidence" value="ECO:0007669"/>
    <property type="project" value="UniProtKB-KW"/>
</dbReference>
<dbReference type="PROSITE" id="PS51194">
    <property type="entry name" value="HELICASE_CTER"/>
    <property type="match status" value="1"/>
</dbReference>
<dbReference type="InterPro" id="IPR001650">
    <property type="entry name" value="Helicase_C-like"/>
</dbReference>
<feature type="domain" description="Helicase C-terminal" evidence="9">
    <location>
        <begin position="510"/>
        <end position="674"/>
    </location>
</feature>
<organism evidence="10 11">
    <name type="scientific">Acidothermus cellulolyticus (strain ATCC 43068 / DSM 8971 / 11B)</name>
    <dbReference type="NCBI Taxonomy" id="351607"/>
    <lineage>
        <taxon>Bacteria</taxon>
        <taxon>Bacillati</taxon>
        <taxon>Actinomycetota</taxon>
        <taxon>Actinomycetes</taxon>
        <taxon>Acidothermales</taxon>
        <taxon>Acidothermaceae</taxon>
        <taxon>Acidothermus</taxon>
    </lineage>
</organism>
<dbReference type="STRING" id="351607.Acel_1580"/>